<proteinExistence type="predicted"/>
<accession>A0A9Q9IJ70</accession>
<dbReference type="SMART" id="SM00847">
    <property type="entry name" value="HA2"/>
    <property type="match status" value="1"/>
</dbReference>
<gene>
    <name evidence="8" type="primary">hrpB</name>
    <name evidence="8" type="ORF">Daura_45525</name>
</gene>
<dbReference type="GO" id="GO:0003676">
    <property type="term" value="F:nucleic acid binding"/>
    <property type="evidence" value="ECO:0007669"/>
    <property type="project" value="InterPro"/>
</dbReference>
<dbReference type="PROSITE" id="PS51194">
    <property type="entry name" value="HELICASE_CTER"/>
    <property type="match status" value="1"/>
</dbReference>
<dbReference type="InterPro" id="IPR013689">
    <property type="entry name" value="RNA_helicase_ATP-dep_HrpB_C"/>
</dbReference>
<evidence type="ECO:0000256" key="4">
    <source>
        <dbReference type="ARBA" id="ARBA00022840"/>
    </source>
</evidence>
<evidence type="ECO:0000256" key="3">
    <source>
        <dbReference type="ARBA" id="ARBA00022806"/>
    </source>
</evidence>
<dbReference type="AlphaFoldDB" id="A0A9Q9IJ70"/>
<dbReference type="InterPro" id="IPR014001">
    <property type="entry name" value="Helicase_ATP-bd"/>
</dbReference>
<keyword evidence="9" id="KW-1185">Reference proteome</keyword>
<dbReference type="Proteomes" id="UP001058003">
    <property type="component" value="Chromosome"/>
</dbReference>
<dbReference type="GO" id="GO:0004386">
    <property type="term" value="F:helicase activity"/>
    <property type="evidence" value="ECO:0007669"/>
    <property type="project" value="UniProtKB-KW"/>
</dbReference>
<evidence type="ECO:0000259" key="7">
    <source>
        <dbReference type="PROSITE" id="PS51194"/>
    </source>
</evidence>
<dbReference type="Gene3D" id="1.20.120.1080">
    <property type="match status" value="1"/>
</dbReference>
<evidence type="ECO:0000313" key="9">
    <source>
        <dbReference type="Proteomes" id="UP001058003"/>
    </source>
</evidence>
<keyword evidence="2" id="KW-0378">Hydrolase</keyword>
<organism evidence="8 9">
    <name type="scientific">Dactylosporangium aurantiacum</name>
    <dbReference type="NCBI Taxonomy" id="35754"/>
    <lineage>
        <taxon>Bacteria</taxon>
        <taxon>Bacillati</taxon>
        <taxon>Actinomycetota</taxon>
        <taxon>Actinomycetes</taxon>
        <taxon>Micromonosporales</taxon>
        <taxon>Micromonosporaceae</taxon>
        <taxon>Dactylosporangium</taxon>
    </lineage>
</organism>
<keyword evidence="1" id="KW-0547">Nucleotide-binding</keyword>
<dbReference type="SUPFAM" id="SSF52540">
    <property type="entry name" value="P-loop containing nucleoside triphosphate hydrolases"/>
    <property type="match status" value="1"/>
</dbReference>
<dbReference type="Gene3D" id="3.40.50.300">
    <property type="entry name" value="P-loop containing nucleotide triphosphate hydrolases"/>
    <property type="match status" value="2"/>
</dbReference>
<dbReference type="GO" id="GO:0016787">
    <property type="term" value="F:hydrolase activity"/>
    <property type="evidence" value="ECO:0007669"/>
    <property type="project" value="UniProtKB-KW"/>
</dbReference>
<evidence type="ECO:0000256" key="5">
    <source>
        <dbReference type="SAM" id="MobiDB-lite"/>
    </source>
</evidence>
<name>A0A9Q9IJ70_9ACTN</name>
<dbReference type="InterPro" id="IPR011545">
    <property type="entry name" value="DEAD/DEAH_box_helicase_dom"/>
</dbReference>
<keyword evidence="4" id="KW-0067">ATP-binding</keyword>
<dbReference type="SMART" id="SM00490">
    <property type="entry name" value="HELICc"/>
    <property type="match status" value="1"/>
</dbReference>
<dbReference type="NCBIfam" id="TIGR01970">
    <property type="entry name" value="DEAH_box_HrpB"/>
    <property type="match status" value="1"/>
</dbReference>
<feature type="region of interest" description="Disordered" evidence="5">
    <location>
        <begin position="781"/>
        <end position="800"/>
    </location>
</feature>
<sequence length="800" mass="85013">MGVRNLPVERVLGDVVAALGDHGGAVLVAPPGTGKTTLVPLALDDGAAGGTVVVAEPRRIAARAAARRMAQLRGERVGGSVGYSVRGDRAVGPGTRVEVVTTGLLVQRLLADPALDGVGTVVIDECHERHLDTDLTLGFLVESRQTLRPDLRLLATSATADADRFARLLDAPVVVAEGALHDVAVRWCPPPRPVRPPHGLHVDPAFLDHVAAVVRRAWREAEGDLLVFLPGAGEIASVRRRLDDLPVDVLHGRLPAKEQDTALHGGGRRRVVLATAVAESSLTVPGVRVVVDAGLARVPRTDHARGLGSLATVRAAKAATVQRAGRAGREAPGVVYRCWSEADDARLPAQPEPEVAVAELTGFALALACWGHPGGAGLALPDPPPDAAMRVAQATLRALGAVDGDGRATPRGHRMSRVGAHPRLARALLDGAPKVGARRAAEVVAILADDSLARGDDLAAAWRHLRDTGDARWRAETERLRRDLPDAPVRLPDDLVAGLVTGLAYPERLARLRGGGYLMAGGTEAALAPGSPLTGHPWLAVAAADRQPGSAAARVRLAAAIDEDTALEAGAALLSTVDEITAQGAQRLDQLGAITLRRRELPDPPRELVERALRDALARQGPRWSAEATRLRQRMAFCHLVLGPPWPDVSDASVVAHTDLSGVTKLSTVDAERTLRTLRAMLPWPAAQRLDELAPERLRVPSGSLARVDYDDPEAPVLAVKVQEAFGWLETPRIGDGRVAVLLHLLSPAGRPVAVTRDLASFWRTGYPQVRAELRGRYPRHPWPDDPLAAAPTRRTNPRR</sequence>
<dbReference type="SMART" id="SM00487">
    <property type="entry name" value="DEXDc"/>
    <property type="match status" value="1"/>
</dbReference>
<dbReference type="InterPro" id="IPR027417">
    <property type="entry name" value="P-loop_NTPase"/>
</dbReference>
<feature type="compositionally biased region" description="Low complexity" evidence="5">
    <location>
        <begin position="789"/>
        <end position="800"/>
    </location>
</feature>
<dbReference type="Pfam" id="PF08482">
    <property type="entry name" value="HrpB_C"/>
    <property type="match status" value="1"/>
</dbReference>
<dbReference type="PIRSF" id="PIRSF005496">
    <property type="entry name" value="ATP_hel_hrpB"/>
    <property type="match status" value="1"/>
</dbReference>
<dbReference type="InterPro" id="IPR007502">
    <property type="entry name" value="Helicase-assoc_dom"/>
</dbReference>
<dbReference type="PANTHER" id="PTHR43519">
    <property type="entry name" value="ATP-DEPENDENT RNA HELICASE HRPB"/>
    <property type="match status" value="1"/>
</dbReference>
<protein>
    <submittedName>
        <fullName evidence="8">ATP-dependent helicase HrpB</fullName>
    </submittedName>
</protein>
<dbReference type="GO" id="GO:0005524">
    <property type="term" value="F:ATP binding"/>
    <property type="evidence" value="ECO:0007669"/>
    <property type="project" value="UniProtKB-KW"/>
</dbReference>
<dbReference type="EMBL" id="CP073767">
    <property type="protein sequence ID" value="UWZ53700.1"/>
    <property type="molecule type" value="Genomic_DNA"/>
</dbReference>
<dbReference type="KEGG" id="daur:Daura_45525"/>
<dbReference type="Pfam" id="PF00270">
    <property type="entry name" value="DEAD"/>
    <property type="match status" value="1"/>
</dbReference>
<keyword evidence="3 8" id="KW-0347">Helicase</keyword>
<dbReference type="InterPro" id="IPR001650">
    <property type="entry name" value="Helicase_C-like"/>
</dbReference>
<evidence type="ECO:0000313" key="8">
    <source>
        <dbReference type="EMBL" id="UWZ53700.1"/>
    </source>
</evidence>
<evidence type="ECO:0000256" key="1">
    <source>
        <dbReference type="ARBA" id="ARBA00022741"/>
    </source>
</evidence>
<dbReference type="InterPro" id="IPR010225">
    <property type="entry name" value="HrpB"/>
</dbReference>
<reference evidence="8" key="1">
    <citation type="submission" date="2021-04" db="EMBL/GenBank/DDBJ databases">
        <title>Dactylosporangium aurantiacum NRRL B-8018 full assembly.</title>
        <authorList>
            <person name="Hartkoorn R.C."/>
            <person name="Beaudoing E."/>
            <person name="Hot D."/>
        </authorList>
    </citation>
    <scope>NUCLEOTIDE SEQUENCE</scope>
    <source>
        <strain evidence="8">NRRL B-8018</strain>
    </source>
</reference>
<dbReference type="CDD" id="cd18791">
    <property type="entry name" value="SF2_C_RHA"/>
    <property type="match status" value="1"/>
</dbReference>
<feature type="domain" description="Helicase C-terminal" evidence="7">
    <location>
        <begin position="213"/>
        <end position="371"/>
    </location>
</feature>
<evidence type="ECO:0000259" key="6">
    <source>
        <dbReference type="PROSITE" id="PS51192"/>
    </source>
</evidence>
<feature type="domain" description="Helicase ATP-binding" evidence="6">
    <location>
        <begin position="16"/>
        <end position="178"/>
    </location>
</feature>
<dbReference type="PROSITE" id="PS51192">
    <property type="entry name" value="HELICASE_ATP_BIND_1"/>
    <property type="match status" value="1"/>
</dbReference>
<dbReference type="Pfam" id="PF00271">
    <property type="entry name" value="Helicase_C"/>
    <property type="match status" value="1"/>
</dbReference>
<dbReference type="PANTHER" id="PTHR43519:SF1">
    <property type="entry name" value="ATP-DEPENDENT RNA HELICASE HRPB"/>
    <property type="match status" value="1"/>
</dbReference>
<evidence type="ECO:0000256" key="2">
    <source>
        <dbReference type="ARBA" id="ARBA00022801"/>
    </source>
</evidence>